<dbReference type="InterPro" id="IPR004443">
    <property type="entry name" value="YjeF_N_dom"/>
</dbReference>
<feature type="binding site" evidence="17">
    <location>
        <position position="476"/>
    </location>
    <ligand>
        <name>AMP</name>
        <dbReference type="ChEBI" id="CHEBI:456215"/>
    </ligand>
</feature>
<comment type="catalytic activity">
    <reaction evidence="16 17 18">
        <text>(6S)-NADPHX + ADP = AMP + phosphate + NADPH + H(+)</text>
        <dbReference type="Rhea" id="RHEA:32235"/>
        <dbReference type="ChEBI" id="CHEBI:15378"/>
        <dbReference type="ChEBI" id="CHEBI:43474"/>
        <dbReference type="ChEBI" id="CHEBI:57783"/>
        <dbReference type="ChEBI" id="CHEBI:64076"/>
        <dbReference type="ChEBI" id="CHEBI:456215"/>
        <dbReference type="ChEBI" id="CHEBI:456216"/>
        <dbReference type="EC" id="4.2.1.136"/>
    </reaction>
</comment>
<dbReference type="SUPFAM" id="SSF64153">
    <property type="entry name" value="YjeF N-terminal domain-like"/>
    <property type="match status" value="1"/>
</dbReference>
<comment type="similarity">
    <text evidence="4 18">In the C-terminal section; belongs to the NnrD/CARKD family.</text>
</comment>
<evidence type="ECO:0000313" key="22">
    <source>
        <dbReference type="Proteomes" id="UP000091969"/>
    </source>
</evidence>
<evidence type="ECO:0000256" key="10">
    <source>
        <dbReference type="ARBA" id="ARBA00023027"/>
    </source>
</evidence>
<evidence type="ECO:0000256" key="11">
    <source>
        <dbReference type="ARBA" id="ARBA00023235"/>
    </source>
</evidence>
<dbReference type="RefSeq" id="WP_068606360.1">
    <property type="nucleotide sequence ID" value="NZ_LZDH01000003.1"/>
</dbReference>
<dbReference type="AlphaFoldDB" id="A0A1A6DYV6"/>
<evidence type="ECO:0000259" key="20">
    <source>
        <dbReference type="PROSITE" id="PS51385"/>
    </source>
</evidence>
<sequence length="526" mass="53452">MERIVPIGNGTKGAARRWPLYGSAASRAIERQAAEGLPPHALMQRAGQAVARLARAWRPHARRVLVVTGGGNNGGDGWLAAALLQRHLRGIPGASVQVWPLGPTARMPDDARWAWAEARAAGVDVIEAPTPPATPADLIIDAVFGLGLSRPVDGPARDALRWLHGCPVPTLCVDLASGLDADTGHWWIDAPPQPGGPRITLSLLTLKSGLFTGLGRACAGEAIWFDDLGVAPAPQHAPDAWLATPSRWPDVPALRRAHASHKGSRGDVVVVGGQLPSASDGVGMAGAAVLAARAALRAGAGRVYVGLLNGEATLPPWDGGQPALMLRTAQAVLASALPEQAVVVAGCGGGASMAEVLPALLARAPRLVLDADALNALGPAAREGARSPAAPGDPWALRRAAGWRTVLTPHPLEAARLLGTDVAGVQADRLGAARALAHRLGATIVLKGSGTVIAAPDGAPIVNASGDGLLASAGTGDVLAGLIGARLAHGDANDLPAAIAEAVAAHGGLTQRWTGAWPPTATDLLD</sequence>
<dbReference type="PIRSF" id="PIRSF017184">
    <property type="entry name" value="Nnr"/>
    <property type="match status" value="1"/>
</dbReference>
<comment type="caution">
    <text evidence="21">The sequence shown here is derived from an EMBL/GenBank/DDBJ whole genome shotgun (WGS) entry which is preliminary data.</text>
</comment>
<comment type="similarity">
    <text evidence="17">Belongs to the NnrD/CARKD family.</text>
</comment>
<dbReference type="STRING" id="1101373.A9O67_11035"/>
<dbReference type="OrthoDB" id="9806925at2"/>
<comment type="cofactor">
    <cofactor evidence="18">
        <name>K(+)</name>
        <dbReference type="ChEBI" id="CHEBI:29103"/>
    </cofactor>
    <text evidence="18">Binds 1 potassium ion per subunit.</text>
</comment>
<dbReference type="GO" id="GO:0052856">
    <property type="term" value="F:NAD(P)HX epimerase activity"/>
    <property type="evidence" value="ECO:0007669"/>
    <property type="project" value="UniProtKB-EC"/>
</dbReference>
<evidence type="ECO:0000256" key="13">
    <source>
        <dbReference type="ARBA" id="ARBA00023268"/>
    </source>
</evidence>
<keyword evidence="11 18" id="KW-0413">Isomerase</keyword>
<feature type="binding site" evidence="17">
    <location>
        <position position="477"/>
    </location>
    <ligand>
        <name>(6S)-NADPHX</name>
        <dbReference type="ChEBI" id="CHEBI:64076"/>
    </ligand>
</feature>
<dbReference type="EC" id="4.2.1.136" evidence="17"/>
<evidence type="ECO:0000256" key="14">
    <source>
        <dbReference type="ARBA" id="ARBA00025153"/>
    </source>
</evidence>
<evidence type="ECO:0000256" key="3">
    <source>
        <dbReference type="ARBA" id="ARBA00006001"/>
    </source>
</evidence>
<evidence type="ECO:0000259" key="19">
    <source>
        <dbReference type="PROSITE" id="PS51383"/>
    </source>
</evidence>
<dbReference type="InterPro" id="IPR017953">
    <property type="entry name" value="Carbohydrate_kinase_pred_CS"/>
</dbReference>
<comment type="cofactor">
    <cofactor evidence="17">
        <name>Mg(2+)</name>
        <dbReference type="ChEBI" id="CHEBI:18420"/>
    </cofactor>
</comment>
<dbReference type="InterPro" id="IPR029056">
    <property type="entry name" value="Ribokinase-like"/>
</dbReference>
<keyword evidence="13" id="KW-0511">Multifunctional enzyme</keyword>
<evidence type="ECO:0000256" key="12">
    <source>
        <dbReference type="ARBA" id="ARBA00023239"/>
    </source>
</evidence>
<comment type="similarity">
    <text evidence="3 18">In the N-terminal section; belongs to the NnrE/AIBP family.</text>
</comment>
<feature type="binding site" evidence="17">
    <location>
        <begin position="447"/>
        <end position="451"/>
    </location>
    <ligand>
        <name>AMP</name>
        <dbReference type="ChEBI" id="CHEBI:456215"/>
    </ligand>
</feature>
<evidence type="ECO:0000256" key="18">
    <source>
        <dbReference type="PIRNR" id="PIRNR017184"/>
    </source>
</evidence>
<evidence type="ECO:0000256" key="16">
    <source>
        <dbReference type="ARBA" id="ARBA00049209"/>
    </source>
</evidence>
<evidence type="ECO:0000256" key="1">
    <source>
        <dbReference type="ARBA" id="ARBA00000013"/>
    </source>
</evidence>
<dbReference type="InterPro" id="IPR000631">
    <property type="entry name" value="CARKD"/>
</dbReference>
<evidence type="ECO:0000256" key="15">
    <source>
        <dbReference type="ARBA" id="ARBA00048238"/>
    </source>
</evidence>
<keyword evidence="8 17" id="KW-0521">NADP</keyword>
<dbReference type="GO" id="GO:0046872">
    <property type="term" value="F:metal ion binding"/>
    <property type="evidence" value="ECO:0007669"/>
    <property type="project" value="UniProtKB-UniRule"/>
</dbReference>
<dbReference type="Gene3D" id="3.40.50.10260">
    <property type="entry name" value="YjeF N-terminal domain"/>
    <property type="match status" value="1"/>
</dbReference>
<dbReference type="Pfam" id="PF03853">
    <property type="entry name" value="YjeF_N"/>
    <property type="match status" value="1"/>
</dbReference>
<organism evidence="21 22">
    <name type="scientific">Tepidimonas fonticaldi</name>
    <dbReference type="NCBI Taxonomy" id="1101373"/>
    <lineage>
        <taxon>Bacteria</taxon>
        <taxon>Pseudomonadati</taxon>
        <taxon>Pseudomonadota</taxon>
        <taxon>Betaproteobacteria</taxon>
        <taxon>Burkholderiales</taxon>
        <taxon>Tepidimonas</taxon>
    </lineage>
</organism>
<protein>
    <recommendedName>
        <fullName evidence="17">ADP-dependent (S)-NAD(P)H-hydrate dehydratase</fullName>
        <ecNumber evidence="17">4.2.1.136</ecNumber>
    </recommendedName>
    <alternativeName>
        <fullName evidence="17">ADP-dependent NAD(P)HX dehydratase</fullName>
    </alternativeName>
</protein>
<comment type="subunit">
    <text evidence="17">Homotetramer.</text>
</comment>
<accession>A0A1A6DYV6</accession>
<dbReference type="EMBL" id="LZDH01000003">
    <property type="protein sequence ID" value="OBS31964.1"/>
    <property type="molecule type" value="Genomic_DNA"/>
</dbReference>
<feature type="binding site" evidence="17">
    <location>
        <position position="348"/>
    </location>
    <ligand>
        <name>(6S)-NADPHX</name>
        <dbReference type="ChEBI" id="CHEBI:64076"/>
    </ligand>
</feature>
<dbReference type="PROSITE" id="PS01050">
    <property type="entry name" value="YJEF_C_2"/>
    <property type="match status" value="1"/>
</dbReference>
<dbReference type="SUPFAM" id="SSF53613">
    <property type="entry name" value="Ribokinase-like"/>
    <property type="match status" value="1"/>
</dbReference>
<keyword evidence="6 17" id="KW-0547">Nucleotide-binding</keyword>
<evidence type="ECO:0000256" key="2">
    <source>
        <dbReference type="ARBA" id="ARBA00000909"/>
    </source>
</evidence>
<comment type="function">
    <text evidence="17">Catalyzes the dehydration of the S-form of NAD(P)HX at the expense of ADP, which is converted to AMP. Together with NAD(P)HX epimerase, which catalyzes the epimerization of the S- and R-forms, the enzyme allows the repair of both epimers of NAD(P)HX, a damaged form of NAD(P)H that is a result of enzymatic or heat-dependent hydration.</text>
</comment>
<comment type="catalytic activity">
    <reaction evidence="15 17 18">
        <text>(6S)-NADHX + ADP = AMP + phosphate + NADH + H(+)</text>
        <dbReference type="Rhea" id="RHEA:32223"/>
        <dbReference type="ChEBI" id="CHEBI:15378"/>
        <dbReference type="ChEBI" id="CHEBI:43474"/>
        <dbReference type="ChEBI" id="CHEBI:57945"/>
        <dbReference type="ChEBI" id="CHEBI:64074"/>
        <dbReference type="ChEBI" id="CHEBI:456215"/>
        <dbReference type="ChEBI" id="CHEBI:456216"/>
        <dbReference type="EC" id="4.2.1.136"/>
    </reaction>
</comment>
<dbReference type="GO" id="GO:0110051">
    <property type="term" value="P:metabolite repair"/>
    <property type="evidence" value="ECO:0007669"/>
    <property type="project" value="TreeGrafter"/>
</dbReference>
<keyword evidence="9 18" id="KW-0630">Potassium</keyword>
<dbReference type="NCBIfam" id="TIGR00196">
    <property type="entry name" value="yjeF_cterm"/>
    <property type="match status" value="1"/>
</dbReference>
<dbReference type="Pfam" id="PF01256">
    <property type="entry name" value="Carb_kinase"/>
    <property type="match status" value="1"/>
</dbReference>
<keyword evidence="10 17" id="KW-0520">NAD</keyword>
<keyword evidence="12 17" id="KW-0456">Lyase</keyword>
<evidence type="ECO:0000256" key="6">
    <source>
        <dbReference type="ARBA" id="ARBA00022741"/>
    </source>
</evidence>
<comment type="catalytic activity">
    <reaction evidence="2 18">
        <text>(6R)-NADPHX = (6S)-NADPHX</text>
        <dbReference type="Rhea" id="RHEA:32227"/>
        <dbReference type="ChEBI" id="CHEBI:64076"/>
        <dbReference type="ChEBI" id="CHEBI:64077"/>
        <dbReference type="EC" id="5.1.99.6"/>
    </reaction>
</comment>
<feature type="binding site" evidence="17">
    <location>
        <position position="410"/>
    </location>
    <ligand>
        <name>(6S)-NADPHX</name>
        <dbReference type="ChEBI" id="CHEBI:64076"/>
    </ligand>
</feature>
<reference evidence="21 22" key="1">
    <citation type="submission" date="2016-06" db="EMBL/GenBank/DDBJ databases">
        <title>Genome sequence of Tepidimonas fonticaldi PL17.</title>
        <authorList>
            <person name="Pinnaka A.K."/>
        </authorList>
    </citation>
    <scope>NUCLEOTIDE SEQUENCE [LARGE SCALE GENOMIC DNA]</scope>
    <source>
        <strain evidence="21 22">PL17</strain>
    </source>
</reference>
<feature type="domain" description="YjeF N-terminal" evidence="20">
    <location>
        <begin position="26"/>
        <end position="236"/>
    </location>
</feature>
<feature type="domain" description="YjeF C-terminal" evidence="19">
    <location>
        <begin position="244"/>
        <end position="526"/>
    </location>
</feature>
<dbReference type="Gene3D" id="3.40.1190.20">
    <property type="match status" value="1"/>
</dbReference>
<dbReference type="GO" id="GO:0005524">
    <property type="term" value="F:ATP binding"/>
    <property type="evidence" value="ECO:0007669"/>
    <property type="project" value="UniProtKB-UniRule"/>
</dbReference>
<comment type="function">
    <text evidence="14 18">Bifunctional enzyme that catalyzes the epimerization of the S- and R-forms of NAD(P)HX and the dehydration of the S-form of NAD(P)HX at the expense of ADP, which is converted to AMP. This allows the repair of both epimers of NAD(P)HX, a damaged form of NAD(P)H that is a result of enzymatic or heat-dependent hydration.</text>
</comment>
<dbReference type="PANTHER" id="PTHR12592:SF0">
    <property type="entry name" value="ATP-DEPENDENT (S)-NAD(P)H-HYDRATE DEHYDRATASE"/>
    <property type="match status" value="1"/>
</dbReference>
<name>A0A1A6DYV6_9BURK</name>
<dbReference type="InterPro" id="IPR030677">
    <property type="entry name" value="Nnr"/>
</dbReference>
<dbReference type="HAMAP" id="MF_01965">
    <property type="entry name" value="NADHX_dehydratase"/>
    <property type="match status" value="1"/>
</dbReference>
<dbReference type="PROSITE" id="PS51383">
    <property type="entry name" value="YJEF_C_3"/>
    <property type="match status" value="1"/>
</dbReference>
<keyword evidence="22" id="KW-1185">Reference proteome</keyword>
<gene>
    <name evidence="17" type="primary">nnrD</name>
    <name evidence="21" type="ORF">A9O67_11035</name>
</gene>
<dbReference type="PROSITE" id="PS51385">
    <property type="entry name" value="YJEF_N"/>
    <property type="match status" value="1"/>
</dbReference>
<dbReference type="PANTHER" id="PTHR12592">
    <property type="entry name" value="ATP-DEPENDENT (S)-NAD(P)H-HYDRATE DEHYDRATASE FAMILY MEMBER"/>
    <property type="match status" value="1"/>
</dbReference>
<evidence type="ECO:0000256" key="8">
    <source>
        <dbReference type="ARBA" id="ARBA00022857"/>
    </source>
</evidence>
<evidence type="ECO:0000256" key="7">
    <source>
        <dbReference type="ARBA" id="ARBA00022840"/>
    </source>
</evidence>
<evidence type="ECO:0000256" key="4">
    <source>
        <dbReference type="ARBA" id="ARBA00009524"/>
    </source>
</evidence>
<dbReference type="GO" id="GO:0046496">
    <property type="term" value="P:nicotinamide nucleotide metabolic process"/>
    <property type="evidence" value="ECO:0007669"/>
    <property type="project" value="UniProtKB-UniRule"/>
</dbReference>
<evidence type="ECO:0000256" key="17">
    <source>
        <dbReference type="HAMAP-Rule" id="MF_01965"/>
    </source>
</evidence>
<dbReference type="GO" id="GO:0052855">
    <property type="term" value="F:ADP-dependent NAD(P)H-hydrate dehydratase activity"/>
    <property type="evidence" value="ECO:0007669"/>
    <property type="project" value="UniProtKB-UniRule"/>
</dbReference>
<dbReference type="Proteomes" id="UP000091969">
    <property type="component" value="Unassembled WGS sequence"/>
</dbReference>
<keyword evidence="5 18" id="KW-0479">Metal-binding</keyword>
<keyword evidence="7 17" id="KW-0067">ATP-binding</keyword>
<evidence type="ECO:0000313" key="21">
    <source>
        <dbReference type="EMBL" id="OBS31964.1"/>
    </source>
</evidence>
<evidence type="ECO:0000256" key="5">
    <source>
        <dbReference type="ARBA" id="ARBA00022723"/>
    </source>
</evidence>
<dbReference type="CDD" id="cd01171">
    <property type="entry name" value="YXKO-related"/>
    <property type="match status" value="1"/>
</dbReference>
<evidence type="ECO:0000256" key="9">
    <source>
        <dbReference type="ARBA" id="ARBA00022958"/>
    </source>
</evidence>
<dbReference type="InterPro" id="IPR036652">
    <property type="entry name" value="YjeF_N_dom_sf"/>
</dbReference>
<feature type="binding site" evidence="17">
    <location>
        <position position="287"/>
    </location>
    <ligand>
        <name>(6S)-NADPHX</name>
        <dbReference type="ChEBI" id="CHEBI:64076"/>
    </ligand>
</feature>
<proteinExistence type="inferred from homology"/>
<comment type="catalytic activity">
    <reaction evidence="1 18">
        <text>(6R)-NADHX = (6S)-NADHX</text>
        <dbReference type="Rhea" id="RHEA:32215"/>
        <dbReference type="ChEBI" id="CHEBI:64074"/>
        <dbReference type="ChEBI" id="CHEBI:64075"/>
        <dbReference type="EC" id="5.1.99.6"/>
    </reaction>
</comment>